<keyword evidence="2" id="KW-1185">Reference proteome</keyword>
<evidence type="ECO:0000313" key="1">
    <source>
        <dbReference type="EMBL" id="SEB83779.1"/>
    </source>
</evidence>
<gene>
    <name evidence="1" type="ORF">SAMN04490239_1862</name>
</gene>
<sequence length="287" mass="29990">MPAAPLHTRRHADICSFIVTSPSATLTVWASSWLAGNSAPDDVIDALHAWAPMHLACAEDQDTARRTGLPWPDPQDAGVTALLQTMRRSVSQPETEIRLVLPGPGDVRGLPAGTEFASAAIGTGEGVLVGPPGRSGTGLVPHVEGPDVLRWTVSTIERLPLDAHHTGLGEAEFTMREAVRDAAAALEALHMLDSGFGADPRALIADALAKSALHRYPTTIAPRALRILDSADQVAAILTVAEQMAPARTVSASGAATLEDLLRPLRSAVRSARTAAVNACARDGLTA</sequence>
<organism evidence="1 2">
    <name type="scientific">Rhodococcus koreensis</name>
    <dbReference type="NCBI Taxonomy" id="99653"/>
    <lineage>
        <taxon>Bacteria</taxon>
        <taxon>Bacillati</taxon>
        <taxon>Actinomycetota</taxon>
        <taxon>Actinomycetes</taxon>
        <taxon>Mycobacteriales</taxon>
        <taxon>Nocardiaceae</taxon>
        <taxon>Rhodococcus</taxon>
    </lineage>
</organism>
<protein>
    <submittedName>
        <fullName evidence="1">Uncharacterized protein</fullName>
    </submittedName>
</protein>
<dbReference type="Proteomes" id="UP000183561">
    <property type="component" value="Unassembled WGS sequence"/>
</dbReference>
<accession>A0A1H4MLB7</accession>
<dbReference type="EMBL" id="FNSV01000005">
    <property type="protein sequence ID" value="SEB83779.1"/>
    <property type="molecule type" value="Genomic_DNA"/>
</dbReference>
<evidence type="ECO:0000313" key="2">
    <source>
        <dbReference type="Proteomes" id="UP000183561"/>
    </source>
</evidence>
<proteinExistence type="predicted"/>
<reference evidence="2" key="1">
    <citation type="submission" date="2016-10" db="EMBL/GenBank/DDBJ databases">
        <authorList>
            <person name="Varghese N."/>
            <person name="Submissions S."/>
        </authorList>
    </citation>
    <scope>NUCLEOTIDE SEQUENCE [LARGE SCALE GENOMIC DNA]</scope>
    <source>
        <strain evidence="2">DSM 44498</strain>
    </source>
</reference>
<dbReference type="AlphaFoldDB" id="A0A1H4MLB7"/>
<name>A0A1H4MLB7_9NOCA</name>